<name>A0A0A9HDP0_ARUDO</name>
<reference evidence="1" key="2">
    <citation type="journal article" date="2015" name="Data Brief">
        <title>Shoot transcriptome of the giant reed, Arundo donax.</title>
        <authorList>
            <person name="Barrero R.A."/>
            <person name="Guerrero F.D."/>
            <person name="Moolhuijzen P."/>
            <person name="Goolsby J.A."/>
            <person name="Tidwell J."/>
            <person name="Bellgard S.E."/>
            <person name="Bellgard M.I."/>
        </authorList>
    </citation>
    <scope>NUCLEOTIDE SEQUENCE</scope>
    <source>
        <tissue evidence="1">Shoot tissue taken approximately 20 cm above the soil surface</tissue>
    </source>
</reference>
<dbReference type="EMBL" id="GBRH01164935">
    <property type="protein sequence ID" value="JAE32961.1"/>
    <property type="molecule type" value="Transcribed_RNA"/>
</dbReference>
<evidence type="ECO:0000313" key="1">
    <source>
        <dbReference type="EMBL" id="JAE32961.1"/>
    </source>
</evidence>
<proteinExistence type="predicted"/>
<reference evidence="1" key="1">
    <citation type="submission" date="2014-09" db="EMBL/GenBank/DDBJ databases">
        <authorList>
            <person name="Magalhaes I.L.F."/>
            <person name="Oliveira U."/>
            <person name="Santos F.R."/>
            <person name="Vidigal T.H.D.A."/>
            <person name="Brescovit A.D."/>
            <person name="Santos A.J."/>
        </authorList>
    </citation>
    <scope>NUCLEOTIDE SEQUENCE</scope>
    <source>
        <tissue evidence="1">Shoot tissue taken approximately 20 cm above the soil surface</tissue>
    </source>
</reference>
<sequence>MHLNRVQSRANFSFLIEKHRFYSQQFLE</sequence>
<protein>
    <submittedName>
        <fullName evidence="1">Uncharacterized protein</fullName>
    </submittedName>
</protein>
<organism evidence="1">
    <name type="scientific">Arundo donax</name>
    <name type="common">Giant reed</name>
    <name type="synonym">Donax arundinaceus</name>
    <dbReference type="NCBI Taxonomy" id="35708"/>
    <lineage>
        <taxon>Eukaryota</taxon>
        <taxon>Viridiplantae</taxon>
        <taxon>Streptophyta</taxon>
        <taxon>Embryophyta</taxon>
        <taxon>Tracheophyta</taxon>
        <taxon>Spermatophyta</taxon>
        <taxon>Magnoliopsida</taxon>
        <taxon>Liliopsida</taxon>
        <taxon>Poales</taxon>
        <taxon>Poaceae</taxon>
        <taxon>PACMAD clade</taxon>
        <taxon>Arundinoideae</taxon>
        <taxon>Arundineae</taxon>
        <taxon>Arundo</taxon>
    </lineage>
</organism>
<accession>A0A0A9HDP0</accession>
<dbReference type="AlphaFoldDB" id="A0A0A9HDP0"/>